<dbReference type="RefSeq" id="WP_171046908.1">
    <property type="nucleotide sequence ID" value="NZ_SRMP02000023.1"/>
</dbReference>
<keyword evidence="4" id="KW-0175">Coiled coil</keyword>
<evidence type="ECO:0000256" key="4">
    <source>
        <dbReference type="SAM" id="Coils"/>
    </source>
</evidence>
<keyword evidence="5" id="KW-0472">Membrane</keyword>
<dbReference type="SUPFAM" id="SSF48452">
    <property type="entry name" value="TPR-like"/>
    <property type="match status" value="1"/>
</dbReference>
<dbReference type="SUPFAM" id="SSF55874">
    <property type="entry name" value="ATPase domain of HSP90 chaperone/DNA topoisomerase II/histidine kinase"/>
    <property type="match status" value="1"/>
</dbReference>
<evidence type="ECO:0000313" key="8">
    <source>
        <dbReference type="Proteomes" id="UP001517367"/>
    </source>
</evidence>
<comment type="caution">
    <text evidence="7">The sequence shown here is derived from an EMBL/GenBank/DDBJ whole genome shotgun (WGS) entry which is preliminary data.</text>
</comment>
<name>A0ABW9JIK7_9SPHI</name>
<evidence type="ECO:0000256" key="5">
    <source>
        <dbReference type="SAM" id="Phobius"/>
    </source>
</evidence>
<keyword evidence="3" id="KW-0597">Phosphoprotein</keyword>
<dbReference type="InterPro" id="IPR003661">
    <property type="entry name" value="HisK_dim/P_dom"/>
</dbReference>
<dbReference type="InterPro" id="IPR036890">
    <property type="entry name" value="HATPase_C_sf"/>
</dbReference>
<dbReference type="InterPro" id="IPR036097">
    <property type="entry name" value="HisK_dim/P_sf"/>
</dbReference>
<dbReference type="CDD" id="cd00075">
    <property type="entry name" value="HATPase"/>
    <property type="match status" value="1"/>
</dbReference>
<feature type="coiled-coil region" evidence="4">
    <location>
        <begin position="405"/>
        <end position="435"/>
    </location>
</feature>
<dbReference type="Gene3D" id="1.25.40.10">
    <property type="entry name" value="Tetratricopeptide repeat domain"/>
    <property type="match status" value="2"/>
</dbReference>
<evidence type="ECO:0000256" key="1">
    <source>
        <dbReference type="ARBA" id="ARBA00000085"/>
    </source>
</evidence>
<dbReference type="SMART" id="SM00388">
    <property type="entry name" value="HisKA"/>
    <property type="match status" value="1"/>
</dbReference>
<dbReference type="InterPro" id="IPR005467">
    <property type="entry name" value="His_kinase_dom"/>
</dbReference>
<keyword evidence="7" id="KW-0067">ATP-binding</keyword>
<dbReference type="PROSITE" id="PS50109">
    <property type="entry name" value="HIS_KIN"/>
    <property type="match status" value="1"/>
</dbReference>
<keyword evidence="7" id="KW-0547">Nucleotide-binding</keyword>
<sequence>MSCTANTTKDNVGLIDSIIDKTSWVYNDTVNKEEAVRKLQHLLDQDKRLPLQAKYKIYHSLYFYYFYKNNYQQSLLYADSMIYTVEHTKNAKNYIDELASAYYFKGDALFRLKAYEEAYRNYFLGKKLMPVIDDKCKSSNYNYRIAMILYKQGKYSDASSYFKTTLDEVKQCSTSFSEVFRQQELLNNIALCCSRTDKIDSAIIYYQKALRYIVHNDTLPERKKYYLSARGVVYGNIGGEMLRKKQFDKAETFLKKSIAINDLPGYDSVDVVTAKIKLIKVYLETGQLAKAGIYLQILKKDSEKLNVLDYKRTYHLLSSKHLDALGKPKLALHHLERYAALSDSLQKETDKLKSTSVDERFRNLSNESEINALKREAEIQQRYLYITMVFIAMAISIVVLIYIYLRKSKKNIRELTNLNNEILLQKDKLEEALSKLSVSDKEKDTILRAVAHDLRNPVVGISSLTKLMILDDELGLNKDKLILIDGACNNALTLIDDIIEAAENKQGVDFEGKVTKADVVEIVKNAIALLSYRADEKQQIIRFETAETKLEIDIYVQKIARVISNLINNAIKFSQAGQEIKVVIEKQTENVLFKIIDNGIGIPKEYGNDIFQLFTSSKRFGTKGEKSYGLGLSICKQIIDAHGGEIWYESNNSAGGTVFCFTLPL</sequence>
<proteinExistence type="predicted"/>
<protein>
    <recommendedName>
        <fullName evidence="2">histidine kinase</fullName>
        <ecNumber evidence="2">2.7.13.3</ecNumber>
    </recommendedName>
</protein>
<dbReference type="InterPro" id="IPR004358">
    <property type="entry name" value="Sig_transdc_His_kin-like_C"/>
</dbReference>
<dbReference type="InterPro" id="IPR019734">
    <property type="entry name" value="TPR_rpt"/>
</dbReference>
<dbReference type="Proteomes" id="UP001517367">
    <property type="component" value="Unassembled WGS sequence"/>
</dbReference>
<keyword evidence="8" id="KW-1185">Reference proteome</keyword>
<evidence type="ECO:0000256" key="3">
    <source>
        <dbReference type="ARBA" id="ARBA00022553"/>
    </source>
</evidence>
<comment type="catalytic activity">
    <reaction evidence="1">
        <text>ATP + protein L-histidine = ADP + protein N-phospho-L-histidine.</text>
        <dbReference type="EC" id="2.7.13.3"/>
    </reaction>
</comment>
<keyword evidence="5" id="KW-1133">Transmembrane helix</keyword>
<reference evidence="7 8" key="1">
    <citation type="submission" date="2024-12" db="EMBL/GenBank/DDBJ databases">
        <authorList>
            <person name="Hu S."/>
        </authorList>
    </citation>
    <scope>NUCLEOTIDE SEQUENCE [LARGE SCALE GENOMIC DNA]</scope>
    <source>
        <strain evidence="7 8">P-25</strain>
    </source>
</reference>
<dbReference type="Pfam" id="PF13181">
    <property type="entry name" value="TPR_8"/>
    <property type="match status" value="1"/>
</dbReference>
<dbReference type="PANTHER" id="PTHR43547:SF2">
    <property type="entry name" value="HYBRID SIGNAL TRANSDUCTION HISTIDINE KINASE C"/>
    <property type="match status" value="1"/>
</dbReference>
<accession>A0ABW9JIK7</accession>
<feature type="domain" description="Histidine kinase" evidence="6">
    <location>
        <begin position="449"/>
        <end position="665"/>
    </location>
</feature>
<dbReference type="PANTHER" id="PTHR43547">
    <property type="entry name" value="TWO-COMPONENT HISTIDINE KINASE"/>
    <property type="match status" value="1"/>
</dbReference>
<dbReference type="SMART" id="SM00387">
    <property type="entry name" value="HATPase_c"/>
    <property type="match status" value="1"/>
</dbReference>
<dbReference type="Gene3D" id="3.30.565.10">
    <property type="entry name" value="Histidine kinase-like ATPase, C-terminal domain"/>
    <property type="match status" value="1"/>
</dbReference>
<dbReference type="CDD" id="cd00082">
    <property type="entry name" value="HisKA"/>
    <property type="match status" value="1"/>
</dbReference>
<evidence type="ECO:0000256" key="2">
    <source>
        <dbReference type="ARBA" id="ARBA00012438"/>
    </source>
</evidence>
<dbReference type="GO" id="GO:0005524">
    <property type="term" value="F:ATP binding"/>
    <property type="evidence" value="ECO:0007669"/>
    <property type="project" value="UniProtKB-KW"/>
</dbReference>
<evidence type="ECO:0000313" key="7">
    <source>
        <dbReference type="EMBL" id="MFN0292247.1"/>
    </source>
</evidence>
<dbReference type="Pfam" id="PF02518">
    <property type="entry name" value="HATPase_c"/>
    <property type="match status" value="1"/>
</dbReference>
<dbReference type="EC" id="2.7.13.3" evidence="2"/>
<dbReference type="SMART" id="SM00028">
    <property type="entry name" value="TPR"/>
    <property type="match status" value="4"/>
</dbReference>
<gene>
    <name evidence="7" type="ORF">E5L68_012650</name>
</gene>
<dbReference type="EMBL" id="SRMP02000023">
    <property type="protein sequence ID" value="MFN0292247.1"/>
    <property type="molecule type" value="Genomic_DNA"/>
</dbReference>
<organism evidence="7 8">
    <name type="scientific">Pedobacter helvus</name>
    <dbReference type="NCBI Taxonomy" id="2563444"/>
    <lineage>
        <taxon>Bacteria</taxon>
        <taxon>Pseudomonadati</taxon>
        <taxon>Bacteroidota</taxon>
        <taxon>Sphingobacteriia</taxon>
        <taxon>Sphingobacteriales</taxon>
        <taxon>Sphingobacteriaceae</taxon>
        <taxon>Pedobacter</taxon>
    </lineage>
</organism>
<dbReference type="SUPFAM" id="SSF47384">
    <property type="entry name" value="Homodimeric domain of signal transducing histidine kinase"/>
    <property type="match status" value="1"/>
</dbReference>
<dbReference type="InterPro" id="IPR011990">
    <property type="entry name" value="TPR-like_helical_dom_sf"/>
</dbReference>
<dbReference type="Gene3D" id="1.10.287.130">
    <property type="match status" value="1"/>
</dbReference>
<dbReference type="PRINTS" id="PR00344">
    <property type="entry name" value="BCTRLSENSOR"/>
</dbReference>
<dbReference type="InterPro" id="IPR003594">
    <property type="entry name" value="HATPase_dom"/>
</dbReference>
<evidence type="ECO:0000259" key="6">
    <source>
        <dbReference type="PROSITE" id="PS50109"/>
    </source>
</evidence>
<keyword evidence="5" id="KW-0812">Transmembrane</keyword>
<feature type="transmembrane region" description="Helical" evidence="5">
    <location>
        <begin position="383"/>
        <end position="405"/>
    </location>
</feature>